<keyword evidence="3" id="KW-0812">Transmembrane</keyword>
<dbReference type="AlphaFoldDB" id="A0A8J4A7W3"/>
<evidence type="ECO:0008006" key="6">
    <source>
        <dbReference type="Google" id="ProtNLM"/>
    </source>
</evidence>
<feature type="transmembrane region" description="Helical" evidence="3">
    <location>
        <begin position="75"/>
        <end position="94"/>
    </location>
</feature>
<keyword evidence="3" id="KW-0472">Membrane</keyword>
<proteinExistence type="predicted"/>
<organism evidence="4 5">
    <name type="scientific">Virgisporangium ochraceum</name>
    <dbReference type="NCBI Taxonomy" id="65505"/>
    <lineage>
        <taxon>Bacteria</taxon>
        <taxon>Bacillati</taxon>
        <taxon>Actinomycetota</taxon>
        <taxon>Actinomycetes</taxon>
        <taxon>Micromonosporales</taxon>
        <taxon>Micromonosporaceae</taxon>
        <taxon>Virgisporangium</taxon>
    </lineage>
</organism>
<feature type="coiled-coil region" evidence="1">
    <location>
        <begin position="198"/>
        <end position="265"/>
    </location>
</feature>
<reference evidence="4" key="1">
    <citation type="submission" date="2021-01" db="EMBL/GenBank/DDBJ databases">
        <title>Whole genome shotgun sequence of Virgisporangium ochraceum NBRC 16418.</title>
        <authorList>
            <person name="Komaki H."/>
            <person name="Tamura T."/>
        </authorList>
    </citation>
    <scope>NUCLEOTIDE SEQUENCE</scope>
    <source>
        <strain evidence="4">NBRC 16418</strain>
    </source>
</reference>
<evidence type="ECO:0000256" key="1">
    <source>
        <dbReference type="SAM" id="Coils"/>
    </source>
</evidence>
<keyword evidence="5" id="KW-1185">Reference proteome</keyword>
<dbReference type="RefSeq" id="WP_203934327.1">
    <property type="nucleotide sequence ID" value="NZ_BOPH01000138.1"/>
</dbReference>
<evidence type="ECO:0000256" key="2">
    <source>
        <dbReference type="SAM" id="MobiDB-lite"/>
    </source>
</evidence>
<dbReference type="EMBL" id="BOPH01000138">
    <property type="protein sequence ID" value="GIJ74526.1"/>
    <property type="molecule type" value="Genomic_DNA"/>
</dbReference>
<protein>
    <recommendedName>
        <fullName evidence="6">DUF4407 domain-containing protein</fullName>
    </recommendedName>
</protein>
<comment type="caution">
    <text evidence="4">The sequence shown here is derived from an EMBL/GenBank/DDBJ whole genome shotgun (WGS) entry which is preliminary data.</text>
</comment>
<evidence type="ECO:0000256" key="3">
    <source>
        <dbReference type="SAM" id="Phobius"/>
    </source>
</evidence>
<accession>A0A8J4A7W3</accession>
<feature type="transmembrane region" description="Helical" evidence="3">
    <location>
        <begin position="336"/>
        <end position="357"/>
    </location>
</feature>
<evidence type="ECO:0000313" key="5">
    <source>
        <dbReference type="Proteomes" id="UP000635606"/>
    </source>
</evidence>
<dbReference type="Proteomes" id="UP000635606">
    <property type="component" value="Unassembled WGS sequence"/>
</dbReference>
<feature type="region of interest" description="Disordered" evidence="2">
    <location>
        <begin position="445"/>
        <end position="484"/>
    </location>
</feature>
<feature type="transmembrane region" description="Helical" evidence="3">
    <location>
        <begin position="115"/>
        <end position="138"/>
    </location>
</feature>
<feature type="transmembrane region" description="Helical" evidence="3">
    <location>
        <begin position="47"/>
        <end position="69"/>
    </location>
</feature>
<name>A0A8J4A7W3_9ACTN</name>
<gene>
    <name evidence="4" type="ORF">Voc01_094430</name>
</gene>
<dbReference type="Pfam" id="PF14362">
    <property type="entry name" value="DUF4407"/>
    <property type="match status" value="1"/>
</dbReference>
<sequence length="484" mass="53074">MTTAPELTQVTGTSVPDVSPRPTGVMIWLSGVDPVTLARCPSETRRFAAVGGVVLTTAGMAALSAIFALRMALHASWVVIVPIAALWGLAIMNLDRWLIVATRRRERWYQNLTTVLPRVLLALIIGAVVSTPLVLSVFNAEIEAELNRLRQAESIRYEKALANDPRFSAIPGLQAEIARLEAVADGSAAPDLETDPTVRRLAAEYTEVDKQYQRAQADAACELDGSCGSGSRGAGPSYRQKQAAADELRARLDELRAQLDVARAQASNRLGASAAASRATAQAELPDRRAALERLNRLKRAEQDQYAADLANSDGLLARLGALSNLTSRAPTLRTAYLLLLLFITTIEVLPVLVTFLTSLGRPTLYEQILADVETHHRDATKEALAHRRRAARRELQVRTDIEKETVQGLVERRMAAEREVYEQHTETWRHKELSRIEAQAALGARSEAARRTPWPAPERAGGARSARSTEDTGEPPRWGYHVD</sequence>
<dbReference type="InterPro" id="IPR025519">
    <property type="entry name" value="DUF4407"/>
</dbReference>
<keyword evidence="1" id="KW-0175">Coiled coil</keyword>
<keyword evidence="3" id="KW-1133">Transmembrane helix</keyword>
<evidence type="ECO:0000313" key="4">
    <source>
        <dbReference type="EMBL" id="GIJ74526.1"/>
    </source>
</evidence>